<name>A0ABU6BAN3_9STRE</name>
<gene>
    <name evidence="10" type="ORF">SM122_10165</name>
</gene>
<dbReference type="RefSeq" id="WP_324250312.1">
    <property type="nucleotide sequence ID" value="NZ_JAYKTO010000002.1"/>
</dbReference>
<dbReference type="Proteomes" id="UP001308656">
    <property type="component" value="Unassembled WGS sequence"/>
</dbReference>
<dbReference type="EMBL" id="JAYKTO010000002">
    <property type="protein sequence ID" value="MEB3520912.1"/>
    <property type="molecule type" value="Genomic_DNA"/>
</dbReference>
<evidence type="ECO:0000256" key="1">
    <source>
        <dbReference type="ARBA" id="ARBA00004651"/>
    </source>
</evidence>
<comment type="function">
    <text evidence="8">Probably a riboflavin-binding protein that interacts with the energy-coupling factor (ECF) ABC-transporter complex.</text>
</comment>
<sequence length="190" mass="21541">MEEPVMTNTRKLTLVAVLSALSFILMFYQFSFLIDFFKIDLSIIAILLALVLLDFKSAFWVTLIRSVLKLALNNKGLETLIGLPINIIGVLVFVLAFAWIWNKERTHGRFVLATIVGTISLSITMVLVNYVYAIPLYARFMNYDISKTLGLVHYLAAMVAPFNLIEGVIWAIAFGLIYTLLQPILKKYEK</sequence>
<dbReference type="PANTHER" id="PTHR38438:SF1">
    <property type="entry name" value="RIBOFLAVIN TRANSPORTER RIBU"/>
    <property type="match status" value="1"/>
</dbReference>
<feature type="transmembrane region" description="Helical" evidence="9">
    <location>
        <begin position="81"/>
        <end position="101"/>
    </location>
</feature>
<keyword evidence="3 8" id="KW-0813">Transport</keyword>
<evidence type="ECO:0000313" key="10">
    <source>
        <dbReference type="EMBL" id="MEB3520912.1"/>
    </source>
</evidence>
<proteinExistence type="inferred from homology"/>
<evidence type="ECO:0000256" key="5">
    <source>
        <dbReference type="ARBA" id="ARBA00022692"/>
    </source>
</evidence>
<evidence type="ECO:0000256" key="3">
    <source>
        <dbReference type="ARBA" id="ARBA00022448"/>
    </source>
</evidence>
<keyword evidence="4 8" id="KW-1003">Cell membrane</keyword>
<dbReference type="PANTHER" id="PTHR38438">
    <property type="entry name" value="RIBOFLAVIN TRANSPORTER RIBU"/>
    <property type="match status" value="1"/>
</dbReference>
<keyword evidence="7 8" id="KW-0472">Membrane</keyword>
<dbReference type="Pfam" id="PF12822">
    <property type="entry name" value="ECF_trnsprt"/>
    <property type="match status" value="1"/>
</dbReference>
<keyword evidence="11" id="KW-1185">Reference proteome</keyword>
<dbReference type="InterPro" id="IPR024529">
    <property type="entry name" value="ECF_trnsprt_substrate-spec"/>
</dbReference>
<dbReference type="InterPro" id="IPR025720">
    <property type="entry name" value="RibU"/>
</dbReference>
<evidence type="ECO:0000256" key="9">
    <source>
        <dbReference type="SAM" id="Phobius"/>
    </source>
</evidence>
<evidence type="ECO:0000256" key="4">
    <source>
        <dbReference type="ARBA" id="ARBA00022475"/>
    </source>
</evidence>
<evidence type="ECO:0000256" key="2">
    <source>
        <dbReference type="ARBA" id="ARBA00005540"/>
    </source>
</evidence>
<dbReference type="Gene3D" id="1.10.1760.20">
    <property type="match status" value="1"/>
</dbReference>
<comment type="caution">
    <text evidence="10">The sequence shown here is derived from an EMBL/GenBank/DDBJ whole genome shotgun (WGS) entry which is preliminary data.</text>
</comment>
<feature type="transmembrane region" description="Helical" evidence="9">
    <location>
        <begin position="41"/>
        <end position="61"/>
    </location>
</feature>
<keyword evidence="5 9" id="KW-0812">Transmembrane</keyword>
<comment type="subcellular location">
    <subcellularLocation>
        <location evidence="1">Cell membrane</location>
        <topology evidence="1">Multi-pass membrane protein</topology>
    </subcellularLocation>
</comment>
<feature type="transmembrane region" description="Helical" evidence="9">
    <location>
        <begin position="152"/>
        <end position="181"/>
    </location>
</feature>
<organism evidence="10 11">
    <name type="scientific">Streptococcus gingivalis</name>
    <dbReference type="NCBI Taxonomy" id="3111861"/>
    <lineage>
        <taxon>Bacteria</taxon>
        <taxon>Bacillati</taxon>
        <taxon>Bacillota</taxon>
        <taxon>Bacilli</taxon>
        <taxon>Lactobacillales</taxon>
        <taxon>Streptococcaceae</taxon>
        <taxon>Streptococcus</taxon>
    </lineage>
</organism>
<evidence type="ECO:0000256" key="7">
    <source>
        <dbReference type="ARBA" id="ARBA00023136"/>
    </source>
</evidence>
<keyword evidence="6 9" id="KW-1133">Transmembrane helix</keyword>
<comment type="similarity">
    <text evidence="2 8">Belongs to the prokaryotic riboflavin transporter (P-RFT) (TC 2.A.87) family.</text>
</comment>
<feature type="transmembrane region" description="Helical" evidence="9">
    <location>
        <begin position="110"/>
        <end position="132"/>
    </location>
</feature>
<dbReference type="PIRSF" id="PIRSF037778">
    <property type="entry name" value="UCP037778_transp_RibU"/>
    <property type="match status" value="1"/>
</dbReference>
<evidence type="ECO:0000256" key="8">
    <source>
        <dbReference type="PIRNR" id="PIRNR037778"/>
    </source>
</evidence>
<evidence type="ECO:0000256" key="6">
    <source>
        <dbReference type="ARBA" id="ARBA00022989"/>
    </source>
</evidence>
<reference evidence="10 11" key="1">
    <citation type="submission" date="2024-01" db="EMBL/GenBank/DDBJ databases">
        <title>Description of Streptococcus dentalis sp. nov., Streptococcus gingivalis sp. nov., Streptococcus lingualis sp. nov. isolated from human oral cavity.</title>
        <authorList>
            <person name="Choi Y.S."/>
            <person name="Goo B.J."/>
            <person name="Bae J.W."/>
        </authorList>
    </citation>
    <scope>NUCLEOTIDE SEQUENCE [LARGE SCALE GENOMIC DNA]</scope>
    <source>
        <strain evidence="10 11">S2</strain>
    </source>
</reference>
<protein>
    <recommendedName>
        <fullName evidence="8">Riboflavin transporter</fullName>
    </recommendedName>
</protein>
<feature type="transmembrane region" description="Helical" evidence="9">
    <location>
        <begin position="12"/>
        <end position="34"/>
    </location>
</feature>
<accession>A0ABU6BAN3</accession>
<evidence type="ECO:0000313" key="11">
    <source>
        <dbReference type="Proteomes" id="UP001308656"/>
    </source>
</evidence>